<keyword evidence="3" id="KW-1185">Reference proteome</keyword>
<dbReference type="Gene3D" id="3.40.50.2000">
    <property type="entry name" value="Glycogen Phosphorylase B"/>
    <property type="match status" value="1"/>
</dbReference>
<accession>F4SB60</accession>
<dbReference type="EMBL" id="GL883185">
    <property type="protein sequence ID" value="EGF98087.1"/>
    <property type="molecule type" value="Genomic_DNA"/>
</dbReference>
<proteinExistence type="predicted"/>
<dbReference type="OrthoDB" id="5835829at2759"/>
<evidence type="ECO:0000313" key="2">
    <source>
        <dbReference type="EMBL" id="EGF98087.1"/>
    </source>
</evidence>
<dbReference type="PANTHER" id="PTHR48050">
    <property type="entry name" value="STEROL 3-BETA-GLUCOSYLTRANSFERASE"/>
    <property type="match status" value="1"/>
</dbReference>
<dbReference type="SUPFAM" id="SSF53756">
    <property type="entry name" value="UDP-Glycosyltransferase/glycogen phosphorylase"/>
    <property type="match status" value="1"/>
</dbReference>
<dbReference type="GO" id="GO:0008194">
    <property type="term" value="F:UDP-glycosyltransferase activity"/>
    <property type="evidence" value="ECO:0007669"/>
    <property type="project" value="TreeGrafter"/>
</dbReference>
<reference evidence="3" key="1">
    <citation type="journal article" date="2011" name="Proc. Natl. Acad. Sci. U.S.A.">
        <title>Obligate biotrophy features unraveled by the genomic analysis of rust fungi.</title>
        <authorList>
            <person name="Duplessis S."/>
            <person name="Cuomo C.A."/>
            <person name="Lin Y.-C."/>
            <person name="Aerts A."/>
            <person name="Tisserant E."/>
            <person name="Veneault-Fourrey C."/>
            <person name="Joly D.L."/>
            <person name="Hacquard S."/>
            <person name="Amselem J."/>
            <person name="Cantarel B.L."/>
            <person name="Chiu R."/>
            <person name="Coutinho P.M."/>
            <person name="Feau N."/>
            <person name="Field M."/>
            <person name="Frey P."/>
            <person name="Gelhaye E."/>
            <person name="Goldberg J."/>
            <person name="Grabherr M.G."/>
            <person name="Kodira C.D."/>
            <person name="Kohler A."/>
            <person name="Kuees U."/>
            <person name="Lindquist E.A."/>
            <person name="Lucas S.M."/>
            <person name="Mago R."/>
            <person name="Mauceli E."/>
            <person name="Morin E."/>
            <person name="Murat C."/>
            <person name="Pangilinan J.L."/>
            <person name="Park R."/>
            <person name="Pearson M."/>
            <person name="Quesneville H."/>
            <person name="Rouhier N."/>
            <person name="Sakthikumar S."/>
            <person name="Salamov A.A."/>
            <person name="Schmutz J."/>
            <person name="Selles B."/>
            <person name="Shapiro H."/>
            <person name="Tanguay P."/>
            <person name="Tuskan G.A."/>
            <person name="Henrissat B."/>
            <person name="Van de Peer Y."/>
            <person name="Rouze P."/>
            <person name="Ellis J.G."/>
            <person name="Dodds P.N."/>
            <person name="Schein J.E."/>
            <person name="Zhong S."/>
            <person name="Hamelin R.C."/>
            <person name="Grigoriev I.V."/>
            <person name="Szabo L.J."/>
            <person name="Martin F."/>
        </authorList>
    </citation>
    <scope>NUCLEOTIDE SEQUENCE [LARGE SCALE GENOMIC DNA]</scope>
    <source>
        <strain evidence="3">98AG31 / pathotype 3-4-7</strain>
    </source>
</reference>
<dbReference type="Pfam" id="PF03033">
    <property type="entry name" value="Glyco_transf_28"/>
    <property type="match status" value="1"/>
</dbReference>
<dbReference type="RefSeq" id="XP_007418624.1">
    <property type="nucleotide sequence ID" value="XM_007418562.1"/>
</dbReference>
<dbReference type="KEGG" id="mlr:MELLADRAFT_96154"/>
<dbReference type="GO" id="GO:0016125">
    <property type="term" value="P:sterol metabolic process"/>
    <property type="evidence" value="ECO:0007669"/>
    <property type="project" value="TreeGrafter"/>
</dbReference>
<dbReference type="eggNOG" id="KOG1192">
    <property type="taxonomic scope" value="Eukaryota"/>
</dbReference>
<dbReference type="HOGENOM" id="CLU_1759229_0_0_1"/>
<evidence type="ECO:0000313" key="3">
    <source>
        <dbReference type="Proteomes" id="UP000001072"/>
    </source>
</evidence>
<name>F4SB60_MELLP</name>
<dbReference type="InterPro" id="IPR050426">
    <property type="entry name" value="Glycosyltransferase_28"/>
</dbReference>
<dbReference type="GO" id="GO:0016758">
    <property type="term" value="F:hexosyltransferase activity"/>
    <property type="evidence" value="ECO:0007669"/>
    <property type="project" value="InterPro"/>
</dbReference>
<dbReference type="InterPro" id="IPR004276">
    <property type="entry name" value="GlycoTrans_28_N"/>
</dbReference>
<protein>
    <recommendedName>
        <fullName evidence="1">Glycosyltransferase family 28 N-terminal domain-containing protein</fullName>
    </recommendedName>
</protein>
<dbReference type="InParanoid" id="F4SB60"/>
<dbReference type="AlphaFoldDB" id="F4SB60"/>
<organism evidence="3">
    <name type="scientific">Melampsora larici-populina (strain 98AG31 / pathotype 3-4-7)</name>
    <name type="common">Poplar leaf rust fungus</name>
    <dbReference type="NCBI Taxonomy" id="747676"/>
    <lineage>
        <taxon>Eukaryota</taxon>
        <taxon>Fungi</taxon>
        <taxon>Dikarya</taxon>
        <taxon>Basidiomycota</taxon>
        <taxon>Pucciniomycotina</taxon>
        <taxon>Pucciniomycetes</taxon>
        <taxon>Pucciniales</taxon>
        <taxon>Melampsoraceae</taxon>
        <taxon>Melampsora</taxon>
    </lineage>
</organism>
<gene>
    <name evidence="2" type="ORF">MELLADRAFT_96154</name>
</gene>
<feature type="domain" description="Glycosyltransferase family 28 N-terminal" evidence="1">
    <location>
        <begin position="36"/>
        <end position="96"/>
    </location>
</feature>
<dbReference type="VEuPathDB" id="FungiDB:MELLADRAFT_96154"/>
<dbReference type="GeneID" id="18937497"/>
<dbReference type="PANTHER" id="PTHR48050:SF25">
    <property type="entry name" value="STEROL 3-BETA-GLUCOSYLTRANSFERASE"/>
    <property type="match status" value="1"/>
</dbReference>
<dbReference type="Proteomes" id="UP000001072">
    <property type="component" value="Unassembled WGS sequence"/>
</dbReference>
<dbReference type="GO" id="GO:0005975">
    <property type="term" value="P:carbohydrate metabolic process"/>
    <property type="evidence" value="ECO:0007669"/>
    <property type="project" value="InterPro"/>
</dbReference>
<evidence type="ECO:0000259" key="1">
    <source>
        <dbReference type="Pfam" id="PF03033"/>
    </source>
</evidence>
<sequence>MLQEVHHSSLLPAFPSKKVDHTPSAPHITPPRKLKIACLTIGTRGDVEPYIPLCNGLKKEGHLCKIATHAEFKDWIESYGSKFASIGGSSVELIKHATEYGQFEFLFEDLEGNFIVQVIQANTLPIFSVEQKHSGMNFCGISIHACTY</sequence>